<proteinExistence type="predicted"/>
<name>A0A6J4KEC1_9BACT</name>
<dbReference type="EMBL" id="CADCTU010000225">
    <property type="protein sequence ID" value="CAA9303522.1"/>
    <property type="molecule type" value="Genomic_DNA"/>
</dbReference>
<gene>
    <name evidence="2" type="ORF">AVDCRST_MAG11-1004</name>
</gene>
<reference evidence="2" key="1">
    <citation type="submission" date="2020-02" db="EMBL/GenBank/DDBJ databases">
        <authorList>
            <person name="Meier V. D."/>
        </authorList>
    </citation>
    <scope>NUCLEOTIDE SEQUENCE</scope>
    <source>
        <strain evidence="2">AVDCRST_MAG11</strain>
    </source>
</reference>
<accession>A0A6J4KEC1</accession>
<feature type="compositionally biased region" description="Low complexity" evidence="1">
    <location>
        <begin position="24"/>
        <end position="33"/>
    </location>
</feature>
<sequence>RARLERAGDRLLPRARRGADGRVDGVPPNGRGARPARRARAPPAGGGDL</sequence>
<protein>
    <submittedName>
        <fullName evidence="2">Uncharacterized protein</fullName>
    </submittedName>
</protein>
<dbReference type="AlphaFoldDB" id="A0A6J4KEC1"/>
<feature type="compositionally biased region" description="Basic and acidic residues" evidence="1">
    <location>
        <begin position="1"/>
        <end position="23"/>
    </location>
</feature>
<feature type="non-terminal residue" evidence="2">
    <location>
        <position position="1"/>
    </location>
</feature>
<feature type="non-terminal residue" evidence="2">
    <location>
        <position position="49"/>
    </location>
</feature>
<evidence type="ECO:0000256" key="1">
    <source>
        <dbReference type="SAM" id="MobiDB-lite"/>
    </source>
</evidence>
<organism evidence="2">
    <name type="scientific">uncultured Gemmatimonadaceae bacterium</name>
    <dbReference type="NCBI Taxonomy" id="246130"/>
    <lineage>
        <taxon>Bacteria</taxon>
        <taxon>Pseudomonadati</taxon>
        <taxon>Gemmatimonadota</taxon>
        <taxon>Gemmatimonadia</taxon>
        <taxon>Gemmatimonadales</taxon>
        <taxon>Gemmatimonadaceae</taxon>
        <taxon>environmental samples</taxon>
    </lineage>
</organism>
<evidence type="ECO:0000313" key="2">
    <source>
        <dbReference type="EMBL" id="CAA9303522.1"/>
    </source>
</evidence>
<feature type="region of interest" description="Disordered" evidence="1">
    <location>
        <begin position="1"/>
        <end position="49"/>
    </location>
</feature>